<dbReference type="PANTHER" id="PTHR33164:SF101">
    <property type="entry name" value="TRANSCRIPTIONAL REPRESSOR MPRA"/>
    <property type="match status" value="1"/>
</dbReference>
<dbReference type="SMART" id="SM00347">
    <property type="entry name" value="HTH_MARR"/>
    <property type="match status" value="1"/>
</dbReference>
<dbReference type="Pfam" id="PF22381">
    <property type="entry name" value="Staph_reg_Sar_Rot"/>
    <property type="match status" value="1"/>
</dbReference>
<evidence type="ECO:0000313" key="6">
    <source>
        <dbReference type="Proteomes" id="UP000318053"/>
    </source>
</evidence>
<dbReference type="GO" id="GO:0003700">
    <property type="term" value="F:DNA-binding transcription factor activity"/>
    <property type="evidence" value="ECO:0007669"/>
    <property type="project" value="InterPro"/>
</dbReference>
<proteinExistence type="predicted"/>
<evidence type="ECO:0000259" key="4">
    <source>
        <dbReference type="PROSITE" id="PS50995"/>
    </source>
</evidence>
<keyword evidence="3" id="KW-0804">Transcription</keyword>
<accession>A0A5C5YHN2</accession>
<dbReference type="InterPro" id="IPR039422">
    <property type="entry name" value="MarR/SlyA-like"/>
</dbReference>
<protein>
    <submittedName>
        <fullName evidence="5">HTH-type transcriptional regulator MhqR</fullName>
    </submittedName>
</protein>
<dbReference type="PRINTS" id="PR00598">
    <property type="entry name" value="HTHMARR"/>
</dbReference>
<dbReference type="Gene3D" id="1.10.10.10">
    <property type="entry name" value="Winged helix-like DNA-binding domain superfamily/Winged helix DNA-binding domain"/>
    <property type="match status" value="1"/>
</dbReference>
<dbReference type="Proteomes" id="UP000318053">
    <property type="component" value="Unassembled WGS sequence"/>
</dbReference>
<dbReference type="GO" id="GO:0006950">
    <property type="term" value="P:response to stress"/>
    <property type="evidence" value="ECO:0007669"/>
    <property type="project" value="TreeGrafter"/>
</dbReference>
<evidence type="ECO:0000256" key="3">
    <source>
        <dbReference type="ARBA" id="ARBA00023163"/>
    </source>
</evidence>
<organism evidence="5 6">
    <name type="scientific">Allorhodopirellula solitaria</name>
    <dbReference type="NCBI Taxonomy" id="2527987"/>
    <lineage>
        <taxon>Bacteria</taxon>
        <taxon>Pseudomonadati</taxon>
        <taxon>Planctomycetota</taxon>
        <taxon>Planctomycetia</taxon>
        <taxon>Pirellulales</taxon>
        <taxon>Pirellulaceae</taxon>
        <taxon>Allorhodopirellula</taxon>
    </lineage>
</organism>
<dbReference type="PROSITE" id="PS50995">
    <property type="entry name" value="HTH_MARR_2"/>
    <property type="match status" value="1"/>
</dbReference>
<dbReference type="InterPro" id="IPR036390">
    <property type="entry name" value="WH_DNA-bd_sf"/>
</dbReference>
<reference evidence="5 6" key="1">
    <citation type="submission" date="2019-02" db="EMBL/GenBank/DDBJ databases">
        <title>Deep-cultivation of Planctomycetes and their phenomic and genomic characterization uncovers novel biology.</title>
        <authorList>
            <person name="Wiegand S."/>
            <person name="Jogler M."/>
            <person name="Boedeker C."/>
            <person name="Pinto D."/>
            <person name="Vollmers J."/>
            <person name="Rivas-Marin E."/>
            <person name="Kohn T."/>
            <person name="Peeters S.H."/>
            <person name="Heuer A."/>
            <person name="Rast P."/>
            <person name="Oberbeckmann S."/>
            <person name="Bunk B."/>
            <person name="Jeske O."/>
            <person name="Meyerdierks A."/>
            <person name="Storesund J.E."/>
            <person name="Kallscheuer N."/>
            <person name="Luecker S."/>
            <person name="Lage O.M."/>
            <person name="Pohl T."/>
            <person name="Merkel B.J."/>
            <person name="Hornburger P."/>
            <person name="Mueller R.-W."/>
            <person name="Bruemmer F."/>
            <person name="Labrenz M."/>
            <person name="Spormann A.M."/>
            <person name="Op Den Camp H."/>
            <person name="Overmann J."/>
            <person name="Amann R."/>
            <person name="Jetten M.S.M."/>
            <person name="Mascher T."/>
            <person name="Medema M.H."/>
            <person name="Devos D.P."/>
            <person name="Kaster A.-K."/>
            <person name="Ovreas L."/>
            <person name="Rohde M."/>
            <person name="Galperin M.Y."/>
            <person name="Jogler C."/>
        </authorList>
    </citation>
    <scope>NUCLEOTIDE SEQUENCE [LARGE SCALE GENOMIC DNA]</scope>
    <source>
        <strain evidence="5 6">CA85</strain>
    </source>
</reference>
<evidence type="ECO:0000256" key="2">
    <source>
        <dbReference type="ARBA" id="ARBA00023125"/>
    </source>
</evidence>
<dbReference type="InterPro" id="IPR000835">
    <property type="entry name" value="HTH_MarR-typ"/>
</dbReference>
<feature type="domain" description="HTH marR-type" evidence="4">
    <location>
        <begin position="21"/>
        <end position="154"/>
    </location>
</feature>
<keyword evidence="6" id="KW-1185">Reference proteome</keyword>
<keyword evidence="1" id="KW-0805">Transcription regulation</keyword>
<name>A0A5C5YHN2_9BACT</name>
<dbReference type="InterPro" id="IPR055166">
    <property type="entry name" value="Transc_reg_Sar_Rot_HTH"/>
</dbReference>
<dbReference type="EMBL" id="SJPK01000003">
    <property type="protein sequence ID" value="TWT73072.1"/>
    <property type="molecule type" value="Genomic_DNA"/>
</dbReference>
<dbReference type="InterPro" id="IPR036388">
    <property type="entry name" value="WH-like_DNA-bd_sf"/>
</dbReference>
<sequence length="161" mass="18386">MIFLMKLQEELKRPAPYTSLQQETLVNLLRAGDQIENRLSRLFREHGLTLSRFNVLRSLALANRPLTCGEIGERMIQVVPAITSLVDRLEKHALVERHRCLEDRRVVHVSITQKGRQLSDAVDPSLRAMEESLLKSLTQAELKTLLGLLEKTRESLSASEY</sequence>
<comment type="caution">
    <text evidence="5">The sequence shown here is derived from an EMBL/GenBank/DDBJ whole genome shotgun (WGS) entry which is preliminary data.</text>
</comment>
<gene>
    <name evidence="5" type="primary">mhqR_2</name>
    <name evidence="5" type="ORF">CA85_15380</name>
</gene>
<evidence type="ECO:0000256" key="1">
    <source>
        <dbReference type="ARBA" id="ARBA00023015"/>
    </source>
</evidence>
<dbReference type="PANTHER" id="PTHR33164">
    <property type="entry name" value="TRANSCRIPTIONAL REGULATOR, MARR FAMILY"/>
    <property type="match status" value="1"/>
</dbReference>
<keyword evidence="2" id="KW-0238">DNA-binding</keyword>
<evidence type="ECO:0000313" key="5">
    <source>
        <dbReference type="EMBL" id="TWT73072.1"/>
    </source>
</evidence>
<dbReference type="AlphaFoldDB" id="A0A5C5YHN2"/>
<dbReference type="SUPFAM" id="SSF46785">
    <property type="entry name" value="Winged helix' DNA-binding domain"/>
    <property type="match status" value="1"/>
</dbReference>